<feature type="domain" description="Methyltransferase FkbM" evidence="1">
    <location>
        <begin position="57"/>
        <end position="202"/>
    </location>
</feature>
<evidence type="ECO:0000313" key="2">
    <source>
        <dbReference type="EMBL" id="GAA5534794.1"/>
    </source>
</evidence>
<reference evidence="2 3" key="1">
    <citation type="submission" date="2024-02" db="EMBL/GenBank/DDBJ databases">
        <title>Deinococcus aluminii NBRC 112889.</title>
        <authorList>
            <person name="Ichikawa N."/>
            <person name="Katano-Makiyama Y."/>
            <person name="Hidaka K."/>
        </authorList>
    </citation>
    <scope>NUCLEOTIDE SEQUENCE [LARGE SCALE GENOMIC DNA]</scope>
    <source>
        <strain evidence="2 3">NBRC 112889</strain>
    </source>
</reference>
<evidence type="ECO:0000313" key="3">
    <source>
        <dbReference type="Proteomes" id="UP001404956"/>
    </source>
</evidence>
<dbReference type="Proteomes" id="UP001404956">
    <property type="component" value="Unassembled WGS sequence"/>
</dbReference>
<dbReference type="EMBL" id="BAABRV010000010">
    <property type="protein sequence ID" value="GAA5534794.1"/>
    <property type="molecule type" value="Genomic_DNA"/>
</dbReference>
<dbReference type="InterPro" id="IPR029063">
    <property type="entry name" value="SAM-dependent_MTases_sf"/>
</dbReference>
<organism evidence="2 3">
    <name type="scientific">Deinococcus aluminii</name>
    <dbReference type="NCBI Taxonomy" id="1656885"/>
    <lineage>
        <taxon>Bacteria</taxon>
        <taxon>Thermotogati</taxon>
        <taxon>Deinococcota</taxon>
        <taxon>Deinococci</taxon>
        <taxon>Deinococcales</taxon>
        <taxon>Deinococcaceae</taxon>
        <taxon>Deinococcus</taxon>
    </lineage>
</organism>
<comment type="caution">
    <text evidence="2">The sequence shown here is derived from an EMBL/GenBank/DDBJ whole genome shotgun (WGS) entry which is preliminary data.</text>
</comment>
<dbReference type="PANTHER" id="PTHR34203:SF15">
    <property type="entry name" value="SLL1173 PROTEIN"/>
    <property type="match status" value="1"/>
</dbReference>
<dbReference type="InterPro" id="IPR006342">
    <property type="entry name" value="FkbM_mtfrase"/>
</dbReference>
<accession>A0ABP9XHF4</accession>
<dbReference type="InterPro" id="IPR052514">
    <property type="entry name" value="SAM-dependent_MTase"/>
</dbReference>
<dbReference type="SUPFAM" id="SSF53335">
    <property type="entry name" value="S-adenosyl-L-methionine-dependent methyltransferases"/>
    <property type="match status" value="1"/>
</dbReference>
<protein>
    <recommendedName>
        <fullName evidence="1">Methyltransferase FkbM domain-containing protein</fullName>
    </recommendedName>
</protein>
<dbReference type="Gene3D" id="3.40.50.150">
    <property type="entry name" value="Vaccinia Virus protein VP39"/>
    <property type="match status" value="1"/>
</dbReference>
<dbReference type="PANTHER" id="PTHR34203">
    <property type="entry name" value="METHYLTRANSFERASE, FKBM FAMILY PROTEIN"/>
    <property type="match status" value="1"/>
</dbReference>
<dbReference type="Pfam" id="PF05050">
    <property type="entry name" value="Methyltransf_21"/>
    <property type="match status" value="1"/>
</dbReference>
<name>A0ABP9XHF4_9DEIO</name>
<keyword evidence="3" id="KW-1185">Reference proteome</keyword>
<gene>
    <name evidence="2" type="ORF">Dalu01_03208</name>
</gene>
<sequence>MSQTTDLQRYDILNCAFEMHDPDNSVAAETISGNMYEPATTYVLDEFLRDGQPVFIDIGSHYGYFPCYVGRLNPNARIYCVEPGRESKELLQQNIDLNGIRAQIIERAVSDANGEAEFSWRTIEPRLPRGEKYAVRTQPLPELLNELNVTPDVIKIDVHGAEGRILRGALPYLAQFDGLVILELHAAHLLVGATHEEIATMLASTFTYVLEARQHRSLAHPLFQRLTQEEVRAIGDFSTWEDEQINFERMLFLTNNAAKARTLLNLNADNIPVSGTAREGIAEEAQ</sequence>
<proteinExistence type="predicted"/>
<dbReference type="NCBIfam" id="TIGR01444">
    <property type="entry name" value="fkbM_fam"/>
    <property type="match status" value="1"/>
</dbReference>
<evidence type="ECO:0000259" key="1">
    <source>
        <dbReference type="Pfam" id="PF05050"/>
    </source>
</evidence>
<dbReference type="RefSeq" id="WP_345456929.1">
    <property type="nucleotide sequence ID" value="NZ_BAABRV010000010.1"/>
</dbReference>